<accession>A0ABM9A447</accession>
<name>A0ABM9A447_9VIBR</name>
<sequence>MFASNHVNHCATVWKQYIAYLVGFLFLTVSFSCLSATPPYKIGLALWTGYPDSLEGFKAGLAENGIDLSRDVIFLPSEISSNRDVQIDVAKGFAQEKVDLVYSLTTPGTVIVKENLPITTPIVFSIVTYPADSGLIESFSYSGNNLVGTSNYIPLKHYVSLIFDLAPKTKKVAIFHREGEPNSKIQTTNLIRLLKRSNIAAVDVAVKDVEEVSRKATALASDVDLYISTTDTLMQNGGEEALIAVSKEVKIPILTSNKSGIHKGSTFGPVSDFYQLGKMSGKKAAQILLTDIKPTQLESSLQEQPIILINAESAKLMGIPLDAENNNKYQFYQ</sequence>
<dbReference type="InterPro" id="IPR007487">
    <property type="entry name" value="ABC_transpt-TYRBP-like"/>
</dbReference>
<keyword evidence="1" id="KW-0812">Transmembrane</keyword>
<evidence type="ECO:0000313" key="3">
    <source>
        <dbReference type="Proteomes" id="UP000838748"/>
    </source>
</evidence>
<organism evidence="2 3">
    <name type="scientific">Vibrio marisflavi CECT 7928</name>
    <dbReference type="NCBI Taxonomy" id="634439"/>
    <lineage>
        <taxon>Bacteria</taxon>
        <taxon>Pseudomonadati</taxon>
        <taxon>Pseudomonadota</taxon>
        <taxon>Gammaproteobacteria</taxon>
        <taxon>Vibrionales</taxon>
        <taxon>Vibrionaceae</taxon>
        <taxon>Vibrio</taxon>
    </lineage>
</organism>
<evidence type="ECO:0008006" key="4">
    <source>
        <dbReference type="Google" id="ProtNLM"/>
    </source>
</evidence>
<comment type="caution">
    <text evidence="2">The sequence shown here is derived from an EMBL/GenBank/DDBJ whole genome shotgun (WGS) entry which is preliminary data.</text>
</comment>
<dbReference type="Gene3D" id="3.40.50.2300">
    <property type="match status" value="2"/>
</dbReference>
<dbReference type="RefSeq" id="WP_237361416.1">
    <property type="nucleotide sequence ID" value="NZ_CAKLDM010000002.1"/>
</dbReference>
<dbReference type="PANTHER" id="PTHR35271:SF1">
    <property type="entry name" value="ABC TRANSPORTER, SUBSTRATE-BINDING LIPOPROTEIN"/>
    <property type="match status" value="1"/>
</dbReference>
<keyword evidence="3" id="KW-1185">Reference proteome</keyword>
<dbReference type="Pfam" id="PF04392">
    <property type="entry name" value="ABC_sub_bind"/>
    <property type="match status" value="1"/>
</dbReference>
<dbReference type="EMBL" id="CAKLDM010000002">
    <property type="protein sequence ID" value="CAH0539386.1"/>
    <property type="molecule type" value="Genomic_DNA"/>
</dbReference>
<protein>
    <recommendedName>
        <fullName evidence="4">ABC transporter substrate binding protein</fullName>
    </recommendedName>
</protein>
<keyword evidence="1" id="KW-1133">Transmembrane helix</keyword>
<dbReference type="PANTHER" id="PTHR35271">
    <property type="entry name" value="ABC TRANSPORTER, SUBSTRATE-BINDING LIPOPROTEIN-RELATED"/>
    <property type="match status" value="1"/>
</dbReference>
<evidence type="ECO:0000313" key="2">
    <source>
        <dbReference type="EMBL" id="CAH0539386.1"/>
    </source>
</evidence>
<gene>
    <name evidence="2" type="ORF">VMF7928_02104</name>
</gene>
<dbReference type="Proteomes" id="UP000838748">
    <property type="component" value="Unassembled WGS sequence"/>
</dbReference>
<reference evidence="2" key="1">
    <citation type="submission" date="2021-11" db="EMBL/GenBank/DDBJ databases">
        <authorList>
            <person name="Rodrigo-Torres L."/>
            <person name="Arahal R. D."/>
            <person name="Lucena T."/>
        </authorList>
    </citation>
    <scope>NUCLEOTIDE SEQUENCE</scope>
    <source>
        <strain evidence="2">CECT 7928</strain>
    </source>
</reference>
<dbReference type="CDD" id="cd06325">
    <property type="entry name" value="PBP1_ABC_unchar_transporter"/>
    <property type="match status" value="1"/>
</dbReference>
<keyword evidence="1" id="KW-0472">Membrane</keyword>
<feature type="transmembrane region" description="Helical" evidence="1">
    <location>
        <begin position="17"/>
        <end position="37"/>
    </location>
</feature>
<proteinExistence type="predicted"/>
<evidence type="ECO:0000256" key="1">
    <source>
        <dbReference type="SAM" id="Phobius"/>
    </source>
</evidence>